<keyword evidence="4" id="KW-0238">DNA-binding</keyword>
<evidence type="ECO:0000259" key="3">
    <source>
        <dbReference type="Pfam" id="PF19187"/>
    </source>
</evidence>
<evidence type="ECO:0000313" key="4">
    <source>
        <dbReference type="EMBL" id="SLM97056.1"/>
    </source>
</evidence>
<keyword evidence="5" id="KW-1185">Reference proteome</keyword>
<dbReference type="EMBL" id="FWFF01000010">
    <property type="protein sequence ID" value="SLM97056.1"/>
    <property type="molecule type" value="Genomic_DNA"/>
</dbReference>
<feature type="region of interest" description="Disordered" evidence="1">
    <location>
        <begin position="207"/>
        <end position="246"/>
    </location>
</feature>
<evidence type="ECO:0000256" key="1">
    <source>
        <dbReference type="SAM" id="MobiDB-lite"/>
    </source>
</evidence>
<proteinExistence type="predicted"/>
<protein>
    <submittedName>
        <fullName evidence="4">Possible DNA-binding protein</fullName>
    </submittedName>
</protein>
<feature type="domain" description="PafC HTH" evidence="3">
    <location>
        <begin position="7"/>
        <end position="119"/>
    </location>
</feature>
<accession>A0A1X6XD28</accession>
<dbReference type="InterPro" id="IPR043839">
    <property type="entry name" value="PafC_HTH"/>
</dbReference>
<feature type="compositionally biased region" description="Low complexity" evidence="1">
    <location>
        <begin position="219"/>
        <end position="246"/>
    </location>
</feature>
<dbReference type="Pfam" id="PF13280">
    <property type="entry name" value="WYL"/>
    <property type="match status" value="1"/>
</dbReference>
<dbReference type="Proteomes" id="UP000196581">
    <property type="component" value="Unassembled WGS sequence"/>
</dbReference>
<dbReference type="PANTHER" id="PTHR34580:SF1">
    <property type="entry name" value="PROTEIN PAFC"/>
    <property type="match status" value="1"/>
</dbReference>
<dbReference type="PANTHER" id="PTHR34580">
    <property type="match status" value="1"/>
</dbReference>
<dbReference type="InterPro" id="IPR051534">
    <property type="entry name" value="CBASS_pafABC_assoc_protein"/>
</dbReference>
<dbReference type="Pfam" id="PF19187">
    <property type="entry name" value="HTH_PafC"/>
    <property type="match status" value="1"/>
</dbReference>
<dbReference type="PROSITE" id="PS52050">
    <property type="entry name" value="WYL"/>
    <property type="match status" value="1"/>
</dbReference>
<sequence>MAERAHDRLSRLLGLVPYLTRRPGTDLADVAAHFDVDAEQIVDDLELLFVTGRPGHMPDDLIEAEWEGGRVYVGNADEVSVPVRLSPHEVGGLLLALDYLESAHEADPTTIRSVRQKLQGASGEGSGGMLDISPPRLPGELADTVRAALREGTTLDIRYYVPARDELTERTIRPLRLRLGRVWYLDAHCLTSGGDRSFAVDRIRAAAPARDAKTTPSTAEAPDAPASHSAANAAAGPTSASPSGVSVALRPESAWLADEIDVPAVGGTRRDDEHGAGTVSLDLPHVGRDWAVRLLSAHGAGVLAADPPEVVRRAADVTHEALSLYARRTPED</sequence>
<dbReference type="AlphaFoldDB" id="A0A1X6XD28"/>
<evidence type="ECO:0000313" key="5">
    <source>
        <dbReference type="Proteomes" id="UP000196581"/>
    </source>
</evidence>
<gene>
    <name evidence="4" type="ORF">FM105_06650</name>
</gene>
<dbReference type="GO" id="GO:0003677">
    <property type="term" value="F:DNA binding"/>
    <property type="evidence" value="ECO:0007669"/>
    <property type="project" value="UniProtKB-KW"/>
</dbReference>
<organism evidence="4 5">
    <name type="scientific">Brevibacterium yomogidense</name>
    <dbReference type="NCBI Taxonomy" id="946573"/>
    <lineage>
        <taxon>Bacteria</taxon>
        <taxon>Bacillati</taxon>
        <taxon>Actinomycetota</taxon>
        <taxon>Actinomycetes</taxon>
        <taxon>Micrococcales</taxon>
        <taxon>Brevibacteriaceae</taxon>
        <taxon>Brevibacterium</taxon>
    </lineage>
</organism>
<dbReference type="RefSeq" id="WP_101599168.1">
    <property type="nucleotide sequence ID" value="NZ_FWFF01000010.1"/>
</dbReference>
<dbReference type="PIRSF" id="PIRSF016838">
    <property type="entry name" value="PafC"/>
    <property type="match status" value="1"/>
</dbReference>
<name>A0A1X6XD28_9MICO</name>
<dbReference type="InterPro" id="IPR028349">
    <property type="entry name" value="PafC-like"/>
</dbReference>
<reference evidence="5" key="1">
    <citation type="submission" date="2017-02" db="EMBL/GenBank/DDBJ databases">
        <authorList>
            <person name="Dridi B."/>
        </authorList>
    </citation>
    <scope>NUCLEOTIDE SEQUENCE [LARGE SCALE GENOMIC DNA]</scope>
    <source>
        <strain evidence="5">B Co 03.10</strain>
    </source>
</reference>
<dbReference type="InterPro" id="IPR026881">
    <property type="entry name" value="WYL_dom"/>
</dbReference>
<feature type="domain" description="WYL" evidence="2">
    <location>
        <begin position="141"/>
        <end position="206"/>
    </location>
</feature>
<evidence type="ECO:0000259" key="2">
    <source>
        <dbReference type="Pfam" id="PF13280"/>
    </source>
</evidence>